<dbReference type="eggNOG" id="COG2978">
    <property type="taxonomic scope" value="Bacteria"/>
</dbReference>
<sequence length="525" mass="56105">MSNPVSVQNSTEKESFFQRFLNVVEFIGNKFPTPFTLFALLGLFVLLISWVFDGTSVSFVGQGGKTQVVKISSLLTADGFRYILTDMIKNFINFPPLGLVVTMMLAMGLAESSGFISAFVRKVMMGVPPWAVTATVMLLGINGNLASDASMVFVPAAAAAVYAGMGRNPILGMSVAFAATSAGFSANFLPAGTDALLAGITQSATGIVPQTAKVAVHPLINYYLMSSSVIMLTVVGTLVAEKVVAPRLDKLMPYMDLGAGSTAEHRLTPEENKGLKYAGWTAVVYILILLGMLIPETGLLRDPKTHSILPASPLLNGIIPILFFFFLCISVAFGYGKGIIKKEGDATKLMTQGMAGSLSFIVTAFSAAQFVAWFTKSNIATIMAVKGAEVLKALDFTGIPLIISFVLLAAFVDLFVISGSAKWLVLAPVFVPMFGLIGYEPALTQAAYRIGESSVNTVTPLNYYVPVMLGIMSRYLKSEEKTAGMGTLMATQLPYALAFLVCWTAWLILFIVLDLPLGPGAKIFL</sequence>
<feature type="transmembrane region" description="Helical" evidence="1">
    <location>
        <begin position="454"/>
        <end position="472"/>
    </location>
</feature>
<feature type="transmembrane region" description="Helical" evidence="1">
    <location>
        <begin position="394"/>
        <end position="416"/>
    </location>
</feature>
<feature type="transmembrane region" description="Helical" evidence="1">
    <location>
        <begin position="314"/>
        <end position="335"/>
    </location>
</feature>
<keyword evidence="3" id="KW-1185">Reference proteome</keyword>
<organism evidence="2 3">
    <name type="scientific">Acetonema longum DSM 6540</name>
    <dbReference type="NCBI Taxonomy" id="1009370"/>
    <lineage>
        <taxon>Bacteria</taxon>
        <taxon>Bacillati</taxon>
        <taxon>Bacillota</taxon>
        <taxon>Negativicutes</taxon>
        <taxon>Acetonemataceae</taxon>
        <taxon>Acetonema</taxon>
    </lineage>
</organism>
<feature type="transmembrane region" description="Helical" evidence="1">
    <location>
        <begin position="91"/>
        <end position="110"/>
    </location>
</feature>
<feature type="transmembrane region" description="Helical" evidence="1">
    <location>
        <begin position="220"/>
        <end position="240"/>
    </location>
</feature>
<dbReference type="Pfam" id="PF03806">
    <property type="entry name" value="ABG_transport"/>
    <property type="match status" value="1"/>
</dbReference>
<comment type="caution">
    <text evidence="2">The sequence shown here is derived from an EMBL/GenBank/DDBJ whole genome shotgun (WGS) entry which is preliminary data.</text>
</comment>
<dbReference type="RefSeq" id="WP_004093451.1">
    <property type="nucleotide sequence ID" value="NZ_AFGF01000040.1"/>
</dbReference>
<feature type="transmembrane region" description="Helical" evidence="1">
    <location>
        <begin position="35"/>
        <end position="52"/>
    </location>
</feature>
<accession>F7NG36</accession>
<protein>
    <submittedName>
        <fullName evidence="2">Aminobenzoyl-glutamate transport protein</fullName>
    </submittedName>
</protein>
<dbReference type="PANTHER" id="PTHR30282">
    <property type="entry name" value="P-AMINOBENZOYL GLUTAMATE TRANSPORTER"/>
    <property type="match status" value="1"/>
</dbReference>
<name>F7NG36_9FIRM</name>
<dbReference type="GO" id="GO:1902604">
    <property type="term" value="P:p-aminobenzoyl-glutamate transmembrane transport"/>
    <property type="evidence" value="ECO:0007669"/>
    <property type="project" value="InterPro"/>
</dbReference>
<feature type="transmembrane region" description="Helical" evidence="1">
    <location>
        <begin position="170"/>
        <end position="189"/>
    </location>
</feature>
<dbReference type="PANTHER" id="PTHR30282:SF0">
    <property type="entry name" value="P-AMINOBENZOYL-GLUTAMATE TRANSPORT PROTEIN"/>
    <property type="match status" value="1"/>
</dbReference>
<proteinExistence type="predicted"/>
<feature type="transmembrane region" description="Helical" evidence="1">
    <location>
        <begin position="423"/>
        <end position="442"/>
    </location>
</feature>
<keyword evidence="1" id="KW-0472">Membrane</keyword>
<dbReference type="EMBL" id="AFGF01000040">
    <property type="protein sequence ID" value="EGO64954.1"/>
    <property type="molecule type" value="Genomic_DNA"/>
</dbReference>
<dbReference type="OrthoDB" id="3314392at2"/>
<dbReference type="GO" id="GO:0015558">
    <property type="term" value="F:secondary active p-aminobenzoyl-glutamate transmembrane transporter activity"/>
    <property type="evidence" value="ECO:0007669"/>
    <property type="project" value="InterPro"/>
</dbReference>
<evidence type="ECO:0000313" key="2">
    <source>
        <dbReference type="EMBL" id="EGO64954.1"/>
    </source>
</evidence>
<evidence type="ECO:0000313" key="3">
    <source>
        <dbReference type="Proteomes" id="UP000003240"/>
    </source>
</evidence>
<feature type="transmembrane region" description="Helical" evidence="1">
    <location>
        <begin position="130"/>
        <end position="163"/>
    </location>
</feature>
<keyword evidence="1" id="KW-0812">Transmembrane</keyword>
<keyword evidence="1" id="KW-1133">Transmembrane helix</keyword>
<dbReference type="InterPro" id="IPR004697">
    <property type="entry name" value="AbgT"/>
</dbReference>
<feature type="transmembrane region" description="Helical" evidence="1">
    <location>
        <begin position="275"/>
        <end position="294"/>
    </location>
</feature>
<dbReference type="AlphaFoldDB" id="F7NG36"/>
<dbReference type="STRING" id="1009370.ALO_05113"/>
<feature type="transmembrane region" description="Helical" evidence="1">
    <location>
        <begin position="355"/>
        <end position="374"/>
    </location>
</feature>
<gene>
    <name evidence="2" type="ORF">ALO_05113</name>
</gene>
<evidence type="ECO:0000256" key="1">
    <source>
        <dbReference type="SAM" id="Phobius"/>
    </source>
</evidence>
<reference evidence="2 3" key="1">
    <citation type="journal article" date="2011" name="EMBO J.">
        <title>Structural diversity of bacterial flagellar motors.</title>
        <authorList>
            <person name="Chen S."/>
            <person name="Beeby M."/>
            <person name="Murphy G.E."/>
            <person name="Leadbetter J.R."/>
            <person name="Hendrixson D.R."/>
            <person name="Briegel A."/>
            <person name="Li Z."/>
            <person name="Shi J."/>
            <person name="Tocheva E.I."/>
            <person name="Muller A."/>
            <person name="Dobro M.J."/>
            <person name="Jensen G.J."/>
        </authorList>
    </citation>
    <scope>NUCLEOTIDE SEQUENCE [LARGE SCALE GENOMIC DNA]</scope>
    <source>
        <strain evidence="2 3">DSM 6540</strain>
    </source>
</reference>
<feature type="transmembrane region" description="Helical" evidence="1">
    <location>
        <begin position="493"/>
        <end position="513"/>
    </location>
</feature>
<dbReference type="Proteomes" id="UP000003240">
    <property type="component" value="Unassembled WGS sequence"/>
</dbReference>